<feature type="domain" description="Endonuclease/exonuclease/phosphatase" evidence="3">
    <location>
        <begin position="116"/>
        <end position="325"/>
    </location>
</feature>
<feature type="compositionally biased region" description="Pro residues" evidence="1">
    <location>
        <begin position="7"/>
        <end position="16"/>
    </location>
</feature>
<evidence type="ECO:0000259" key="3">
    <source>
        <dbReference type="Pfam" id="PF03372"/>
    </source>
</evidence>
<keyword evidence="4" id="KW-0540">Nuclease</keyword>
<gene>
    <name evidence="4" type="ORF">GGD89_000418</name>
</gene>
<dbReference type="RefSeq" id="WP_184042442.1">
    <property type="nucleotide sequence ID" value="NZ_JACIGK010000002.1"/>
</dbReference>
<feature type="transmembrane region" description="Helical" evidence="2">
    <location>
        <begin position="25"/>
        <end position="45"/>
    </location>
</feature>
<dbReference type="GO" id="GO:0004519">
    <property type="term" value="F:endonuclease activity"/>
    <property type="evidence" value="ECO:0007669"/>
    <property type="project" value="UniProtKB-KW"/>
</dbReference>
<dbReference type="Pfam" id="PF03372">
    <property type="entry name" value="Exo_endo_phos"/>
    <property type="match status" value="1"/>
</dbReference>
<organism evidence="4 5">
    <name type="scientific">Roseospira visakhapatnamensis</name>
    <dbReference type="NCBI Taxonomy" id="390880"/>
    <lineage>
        <taxon>Bacteria</taxon>
        <taxon>Pseudomonadati</taxon>
        <taxon>Pseudomonadota</taxon>
        <taxon>Alphaproteobacteria</taxon>
        <taxon>Rhodospirillales</taxon>
        <taxon>Rhodospirillaceae</taxon>
        <taxon>Roseospira</taxon>
    </lineage>
</organism>
<dbReference type="Proteomes" id="UP000554286">
    <property type="component" value="Unassembled WGS sequence"/>
</dbReference>
<dbReference type="InterPro" id="IPR005135">
    <property type="entry name" value="Endo/exonuclease/phosphatase"/>
</dbReference>
<feature type="transmembrane region" description="Helical" evidence="2">
    <location>
        <begin position="51"/>
        <end position="70"/>
    </location>
</feature>
<evidence type="ECO:0000313" key="5">
    <source>
        <dbReference type="Proteomes" id="UP000554286"/>
    </source>
</evidence>
<accession>A0A7W6RAZ4</accession>
<keyword evidence="4" id="KW-0378">Hydrolase</keyword>
<keyword evidence="2" id="KW-1133">Transmembrane helix</keyword>
<keyword evidence="4" id="KW-0255">Endonuclease</keyword>
<comment type="caution">
    <text evidence="4">The sequence shown here is derived from an EMBL/GenBank/DDBJ whole genome shotgun (WGS) entry which is preliminary data.</text>
</comment>
<dbReference type="SUPFAM" id="SSF56219">
    <property type="entry name" value="DNase I-like"/>
    <property type="match status" value="1"/>
</dbReference>
<dbReference type="AlphaFoldDB" id="A0A7W6RAZ4"/>
<dbReference type="InterPro" id="IPR036691">
    <property type="entry name" value="Endo/exonu/phosph_ase_sf"/>
</dbReference>
<keyword evidence="5" id="KW-1185">Reference proteome</keyword>
<evidence type="ECO:0000256" key="2">
    <source>
        <dbReference type="SAM" id="Phobius"/>
    </source>
</evidence>
<name>A0A7W6RAZ4_9PROT</name>
<feature type="transmembrane region" description="Helical" evidence="2">
    <location>
        <begin position="77"/>
        <end position="97"/>
    </location>
</feature>
<evidence type="ECO:0000313" key="4">
    <source>
        <dbReference type="EMBL" id="MBB4264811.1"/>
    </source>
</evidence>
<evidence type="ECO:0000256" key="1">
    <source>
        <dbReference type="SAM" id="MobiDB-lite"/>
    </source>
</evidence>
<reference evidence="4 5" key="1">
    <citation type="submission" date="2020-08" db="EMBL/GenBank/DDBJ databases">
        <title>Genome sequencing of Purple Non-Sulfur Bacteria from various extreme environments.</title>
        <authorList>
            <person name="Mayer M."/>
        </authorList>
    </citation>
    <scope>NUCLEOTIDE SEQUENCE [LARGE SCALE GENOMIC DNA]</scope>
    <source>
        <strain evidence="4 5">JA131</strain>
    </source>
</reference>
<feature type="region of interest" description="Disordered" evidence="1">
    <location>
        <begin position="1"/>
        <end position="22"/>
    </location>
</feature>
<proteinExistence type="predicted"/>
<protein>
    <submittedName>
        <fullName evidence="4">Endonuclease/exonuclease/phosphatase (EEP) superfamily protein YafD</fullName>
    </submittedName>
</protein>
<keyword evidence="2" id="KW-0472">Membrane</keyword>
<sequence>MMRDAPPGRPAPPPRRPGTGDRRPWVSWAGLVMVATPPLATVWPYWLSEVILSAAHLLAGLALLLAAWLASRGRRGLAVLAIVLAGVNMALVARPVGAGLADTPATPCERPVRAVSLNILSVNHSPVILTHYLEAEAFDVVFLQEYNEWHVWPWMLEHLRHHYPHQVTREGRDVAILSRLPFVASPVDATLTTVFDRLFLASGMIHAVTRLEGREVVLVSAHLSSPYTQGLYKTRNRQLSLLADVLAGLDRPVILGADLNGVRWNPRIDAFLKTAGLGYLDHGFPPPTTRPNWLPVLGVQIDYVAPSADAFTGTQTVGPDVGSDHLPLEATLCPRWADTGE</sequence>
<dbReference type="Gene3D" id="3.60.10.10">
    <property type="entry name" value="Endonuclease/exonuclease/phosphatase"/>
    <property type="match status" value="1"/>
</dbReference>
<dbReference type="GO" id="GO:0004527">
    <property type="term" value="F:exonuclease activity"/>
    <property type="evidence" value="ECO:0007669"/>
    <property type="project" value="UniProtKB-KW"/>
</dbReference>
<keyword evidence="2" id="KW-0812">Transmembrane</keyword>
<keyword evidence="4" id="KW-0269">Exonuclease</keyword>
<dbReference type="EMBL" id="JACIGK010000002">
    <property type="protein sequence ID" value="MBB4264811.1"/>
    <property type="molecule type" value="Genomic_DNA"/>
</dbReference>